<dbReference type="AlphaFoldDB" id="A0A1W1VTV9"/>
<evidence type="ECO:0000256" key="1">
    <source>
        <dbReference type="SAM" id="SignalP"/>
    </source>
</evidence>
<name>A0A1W1VTV9_9BACT</name>
<dbReference type="PROSITE" id="PS51257">
    <property type="entry name" value="PROKAR_LIPOPROTEIN"/>
    <property type="match status" value="1"/>
</dbReference>
<reference evidence="2 3" key="1">
    <citation type="submission" date="2017-04" db="EMBL/GenBank/DDBJ databases">
        <authorList>
            <person name="Afonso C.L."/>
            <person name="Miller P.J."/>
            <person name="Scott M.A."/>
            <person name="Spackman E."/>
            <person name="Goraichik I."/>
            <person name="Dimitrov K.M."/>
            <person name="Suarez D.L."/>
            <person name="Swayne D.E."/>
        </authorList>
    </citation>
    <scope>NUCLEOTIDE SEQUENCE [LARGE SCALE GENOMIC DNA]</scope>
    <source>
        <strain evidence="2 3">DSM 11622</strain>
    </source>
</reference>
<organism evidence="2 3">
    <name type="scientific">Hymenobacter roseosalivarius DSM 11622</name>
    <dbReference type="NCBI Taxonomy" id="645990"/>
    <lineage>
        <taxon>Bacteria</taxon>
        <taxon>Pseudomonadati</taxon>
        <taxon>Bacteroidota</taxon>
        <taxon>Cytophagia</taxon>
        <taxon>Cytophagales</taxon>
        <taxon>Hymenobacteraceae</taxon>
        <taxon>Hymenobacter</taxon>
    </lineage>
</organism>
<dbReference type="Pfam" id="PF12388">
    <property type="entry name" value="Peptidase_M57"/>
    <property type="match status" value="1"/>
</dbReference>
<dbReference type="GO" id="GO:0008237">
    <property type="term" value="F:metallopeptidase activity"/>
    <property type="evidence" value="ECO:0007669"/>
    <property type="project" value="InterPro"/>
</dbReference>
<dbReference type="Proteomes" id="UP000192266">
    <property type="component" value="Unassembled WGS sequence"/>
</dbReference>
<dbReference type="RefSeq" id="WP_084446310.1">
    <property type="nucleotide sequence ID" value="NZ_FWWW01000073.1"/>
</dbReference>
<feature type="chain" id="PRO_5013252537" description="Protease B" evidence="1">
    <location>
        <begin position="20"/>
        <end position="270"/>
    </location>
</feature>
<sequence>MKIQNYLTSLTLLACSVLALSSCQKEDGNQVVAKNEISAEAISKIQALGLSTQNAQRVNDGYLVEGDILLSDADLNSKPDYKMLRVGEEEQYRTNNLVSVGSGRTIGIAVSTSLPSTYIASVDEAIRRYNAEGLLIHFQRVSSNYGILLTAAPSGSTYLASAGFPSGGNPYNTVQVNVGAIGSAPNTNYLATILAHEVGHCIGFRHTDYMDRSYSCGGQYTNEGASTVGAILIPGTPSSADPNSWMLACIGTGANRYFNTNDRTALRYLY</sequence>
<accession>A0A1W1VTV9</accession>
<evidence type="ECO:0000313" key="3">
    <source>
        <dbReference type="Proteomes" id="UP000192266"/>
    </source>
</evidence>
<gene>
    <name evidence="2" type="ORF">SAMN00120144_3004</name>
</gene>
<keyword evidence="3" id="KW-1185">Reference proteome</keyword>
<evidence type="ECO:0000313" key="2">
    <source>
        <dbReference type="EMBL" id="SMB96797.1"/>
    </source>
</evidence>
<dbReference type="SUPFAM" id="SSF55486">
    <property type="entry name" value="Metalloproteases ('zincins'), catalytic domain"/>
    <property type="match status" value="1"/>
</dbReference>
<dbReference type="InterPro" id="IPR024653">
    <property type="entry name" value="Peptidase_M10/M27/M57"/>
</dbReference>
<feature type="signal peptide" evidence="1">
    <location>
        <begin position="1"/>
        <end position="19"/>
    </location>
</feature>
<protein>
    <recommendedName>
        <fullName evidence="4">Protease B</fullName>
    </recommendedName>
</protein>
<keyword evidence="1" id="KW-0732">Signal</keyword>
<dbReference type="InterPro" id="IPR024079">
    <property type="entry name" value="MetalloPept_cat_dom_sf"/>
</dbReference>
<evidence type="ECO:0008006" key="4">
    <source>
        <dbReference type="Google" id="ProtNLM"/>
    </source>
</evidence>
<dbReference type="EMBL" id="FWWW01000073">
    <property type="protein sequence ID" value="SMB96797.1"/>
    <property type="molecule type" value="Genomic_DNA"/>
</dbReference>
<dbReference type="STRING" id="645990.SAMN00120144_3004"/>
<proteinExistence type="predicted"/>
<dbReference type="Gene3D" id="3.40.390.10">
    <property type="entry name" value="Collagenase (Catalytic Domain)"/>
    <property type="match status" value="1"/>
</dbReference>
<dbReference type="OrthoDB" id="785995at2"/>